<dbReference type="PANTHER" id="PTHR14274:SF1">
    <property type="entry name" value="SMALL INTEGRAL MEMBRANE PROTEIN 8"/>
    <property type="match status" value="1"/>
</dbReference>
<evidence type="ECO:0000256" key="1">
    <source>
        <dbReference type="ARBA" id="ARBA00004167"/>
    </source>
</evidence>
<dbReference type="InterPro" id="IPR026686">
    <property type="entry name" value="UPF0708"/>
</dbReference>
<gene>
    <name evidence="8" type="ORF">V1264_013227</name>
</gene>
<evidence type="ECO:0000256" key="5">
    <source>
        <dbReference type="ARBA" id="ARBA00022989"/>
    </source>
</evidence>
<organism evidence="8 9">
    <name type="scientific">Littorina saxatilis</name>
    <dbReference type="NCBI Taxonomy" id="31220"/>
    <lineage>
        <taxon>Eukaryota</taxon>
        <taxon>Metazoa</taxon>
        <taxon>Spiralia</taxon>
        <taxon>Lophotrochozoa</taxon>
        <taxon>Mollusca</taxon>
        <taxon>Gastropoda</taxon>
        <taxon>Caenogastropoda</taxon>
        <taxon>Littorinimorpha</taxon>
        <taxon>Littorinoidea</taxon>
        <taxon>Littorinidae</taxon>
        <taxon>Littorina</taxon>
    </lineage>
</organism>
<keyword evidence="6 7" id="KW-0472">Membrane</keyword>
<keyword evidence="9" id="KW-1185">Reference proteome</keyword>
<dbReference type="Proteomes" id="UP001374579">
    <property type="component" value="Unassembled WGS sequence"/>
</dbReference>
<evidence type="ECO:0000313" key="8">
    <source>
        <dbReference type="EMBL" id="KAK7109127.1"/>
    </source>
</evidence>
<evidence type="ECO:0000256" key="3">
    <source>
        <dbReference type="ARBA" id="ARBA00014451"/>
    </source>
</evidence>
<dbReference type="EMBL" id="JBAMIC010000003">
    <property type="protein sequence ID" value="KAK7109127.1"/>
    <property type="molecule type" value="Genomic_DNA"/>
</dbReference>
<sequence length="98" mass="10817">MSQKAESGNPSTTAKKNVFETKAPGWAKMESTSAFRAINFELFVKPNKVVMAVGVSAFLGSLGYILYMNLTDDKSKPTYVTLDADDGFSSRPRVSRWE</sequence>
<feature type="transmembrane region" description="Helical" evidence="7">
    <location>
        <begin position="49"/>
        <end position="67"/>
    </location>
</feature>
<evidence type="ECO:0000256" key="4">
    <source>
        <dbReference type="ARBA" id="ARBA00022692"/>
    </source>
</evidence>
<keyword evidence="5 7" id="KW-1133">Transmembrane helix</keyword>
<reference evidence="8 9" key="1">
    <citation type="submission" date="2024-02" db="EMBL/GenBank/DDBJ databases">
        <title>Chromosome-scale genome assembly of the rough periwinkle Littorina saxatilis.</title>
        <authorList>
            <person name="De Jode A."/>
            <person name="Faria R."/>
            <person name="Formenti G."/>
            <person name="Sims Y."/>
            <person name="Smith T.P."/>
            <person name="Tracey A."/>
            <person name="Wood J.M.D."/>
            <person name="Zagrodzka Z.B."/>
            <person name="Johannesson K."/>
            <person name="Butlin R.K."/>
            <person name="Leder E.H."/>
        </authorList>
    </citation>
    <scope>NUCLEOTIDE SEQUENCE [LARGE SCALE GENOMIC DNA]</scope>
    <source>
        <strain evidence="8">Snail1</strain>
        <tissue evidence="8">Muscle</tissue>
    </source>
</reference>
<keyword evidence="4 7" id="KW-0812">Transmembrane</keyword>
<dbReference type="PANTHER" id="PTHR14274">
    <property type="entry name" value="SMALL INTEGRAL MEMBRANE PROTEIN 8"/>
    <property type="match status" value="1"/>
</dbReference>
<evidence type="ECO:0000256" key="2">
    <source>
        <dbReference type="ARBA" id="ARBA00009328"/>
    </source>
</evidence>
<dbReference type="Pfam" id="PF14937">
    <property type="entry name" value="DUF4500"/>
    <property type="match status" value="1"/>
</dbReference>
<proteinExistence type="inferred from homology"/>
<dbReference type="GO" id="GO:0016020">
    <property type="term" value="C:membrane"/>
    <property type="evidence" value="ECO:0007669"/>
    <property type="project" value="UniProtKB-SubCell"/>
</dbReference>
<comment type="caution">
    <text evidence="8">The sequence shown here is derived from an EMBL/GenBank/DDBJ whole genome shotgun (WGS) entry which is preliminary data.</text>
</comment>
<name>A0AAN9GHX6_9CAEN</name>
<protein>
    <recommendedName>
        <fullName evidence="3">Small integral membrane protein 8</fullName>
    </recommendedName>
</protein>
<accession>A0AAN9GHX6</accession>
<comment type="similarity">
    <text evidence="2">Belongs to the SMIM8 family.</text>
</comment>
<evidence type="ECO:0000256" key="6">
    <source>
        <dbReference type="ARBA" id="ARBA00023136"/>
    </source>
</evidence>
<evidence type="ECO:0000256" key="7">
    <source>
        <dbReference type="SAM" id="Phobius"/>
    </source>
</evidence>
<comment type="subcellular location">
    <subcellularLocation>
        <location evidence="1">Membrane</location>
        <topology evidence="1">Single-pass membrane protein</topology>
    </subcellularLocation>
</comment>
<evidence type="ECO:0000313" key="9">
    <source>
        <dbReference type="Proteomes" id="UP001374579"/>
    </source>
</evidence>
<dbReference type="AlphaFoldDB" id="A0AAN9GHX6"/>